<evidence type="ECO:0000313" key="1">
    <source>
        <dbReference type="EMBL" id="MFD0862224.1"/>
    </source>
</evidence>
<evidence type="ECO:0008006" key="3">
    <source>
        <dbReference type="Google" id="ProtNLM"/>
    </source>
</evidence>
<evidence type="ECO:0000313" key="2">
    <source>
        <dbReference type="Proteomes" id="UP001596978"/>
    </source>
</evidence>
<protein>
    <recommendedName>
        <fullName evidence="3">Lipoprotein</fullName>
    </recommendedName>
</protein>
<reference evidence="2" key="1">
    <citation type="journal article" date="2019" name="Int. J. Syst. Evol. Microbiol.">
        <title>The Global Catalogue of Microorganisms (GCM) 10K type strain sequencing project: providing services to taxonomists for standard genome sequencing and annotation.</title>
        <authorList>
            <consortium name="The Broad Institute Genomics Platform"/>
            <consortium name="The Broad Institute Genome Sequencing Center for Infectious Disease"/>
            <person name="Wu L."/>
            <person name="Ma J."/>
        </authorList>
    </citation>
    <scope>NUCLEOTIDE SEQUENCE [LARGE SCALE GENOMIC DNA]</scope>
    <source>
        <strain evidence="2">CCUG 62952</strain>
    </source>
</reference>
<keyword evidence="2" id="KW-1185">Reference proteome</keyword>
<name>A0ABW3CY47_9FLAO</name>
<dbReference type="RefSeq" id="WP_386406729.1">
    <property type="nucleotide sequence ID" value="NZ_JBHTJH010000004.1"/>
</dbReference>
<dbReference type="EMBL" id="JBHTJH010000004">
    <property type="protein sequence ID" value="MFD0862224.1"/>
    <property type="molecule type" value="Genomic_DNA"/>
</dbReference>
<comment type="caution">
    <text evidence="1">The sequence shown here is derived from an EMBL/GenBank/DDBJ whole genome shotgun (WGS) entry which is preliminary data.</text>
</comment>
<accession>A0ABW3CY47</accession>
<organism evidence="1 2">
    <name type="scientific">Sungkyunkwania multivorans</name>
    <dbReference type="NCBI Taxonomy" id="1173618"/>
    <lineage>
        <taxon>Bacteria</taxon>
        <taxon>Pseudomonadati</taxon>
        <taxon>Bacteroidota</taxon>
        <taxon>Flavobacteriia</taxon>
        <taxon>Flavobacteriales</taxon>
        <taxon>Flavobacteriaceae</taxon>
        <taxon>Sungkyunkwania</taxon>
    </lineage>
</organism>
<proteinExistence type="predicted"/>
<sequence length="249" mass="29141">MEIKKRYILLVLSFLIISCSSYKYLSGDLEGTYSKTDDNDIKLILNQKSFLYINEYKQEHLPSYDCCDTIAYGNWKINKEGYIELTTPEEISTSYLNVDVIEKEVKKSKDSLYVFIDNPIEKFSKNDNRKTSKLLYQLAISSNNNNFDNAIALRKFDKNKIAIAKKDNDLKINSIEVIVYVQSDISLSNLELREVYTMPYKVNNANTNSFNINIPKLNYGYLSYKRLENDYVKIVNKQKLVWNNVEFLR</sequence>
<dbReference type="PROSITE" id="PS51257">
    <property type="entry name" value="PROKAR_LIPOPROTEIN"/>
    <property type="match status" value="1"/>
</dbReference>
<dbReference type="Proteomes" id="UP001596978">
    <property type="component" value="Unassembled WGS sequence"/>
</dbReference>
<gene>
    <name evidence="1" type="ORF">ACFQ1M_08380</name>
</gene>